<proteinExistence type="predicted"/>
<dbReference type="Proteomes" id="UP000887578">
    <property type="component" value="Unplaced"/>
</dbReference>
<evidence type="ECO:0000313" key="1">
    <source>
        <dbReference type="Proteomes" id="UP000887578"/>
    </source>
</evidence>
<dbReference type="WBParaSite" id="PDA_v2.g11388.t1">
    <property type="protein sequence ID" value="PDA_v2.g11388.t1"/>
    <property type="gene ID" value="PDA_v2.g11388"/>
</dbReference>
<evidence type="ECO:0000313" key="2">
    <source>
        <dbReference type="WBParaSite" id="PDA_v2.g11388.t1"/>
    </source>
</evidence>
<dbReference type="AlphaFoldDB" id="A0A914P871"/>
<sequence>MNSTEIVIPILMRWKVSKEEIRLKLQRQTKLYKMVPLFPGVKYGLVIERTDQNEIFVSLSFEIEQSKDIKTKFKISFIPENVFFQVRTYGRVFKYDFHRWGDTSCTIEEFFDDGNICEIFNASILFNLEKLRQHCFDSTMFWFYI</sequence>
<protein>
    <submittedName>
        <fullName evidence="2">Uncharacterized protein</fullName>
    </submittedName>
</protein>
<organism evidence="1 2">
    <name type="scientific">Panagrolaimus davidi</name>
    <dbReference type="NCBI Taxonomy" id="227884"/>
    <lineage>
        <taxon>Eukaryota</taxon>
        <taxon>Metazoa</taxon>
        <taxon>Ecdysozoa</taxon>
        <taxon>Nematoda</taxon>
        <taxon>Chromadorea</taxon>
        <taxon>Rhabditida</taxon>
        <taxon>Tylenchina</taxon>
        <taxon>Panagrolaimomorpha</taxon>
        <taxon>Panagrolaimoidea</taxon>
        <taxon>Panagrolaimidae</taxon>
        <taxon>Panagrolaimus</taxon>
    </lineage>
</organism>
<name>A0A914P871_9BILA</name>
<keyword evidence="1" id="KW-1185">Reference proteome</keyword>
<reference evidence="2" key="1">
    <citation type="submission" date="2022-11" db="UniProtKB">
        <authorList>
            <consortium name="WormBaseParasite"/>
        </authorList>
    </citation>
    <scope>IDENTIFICATION</scope>
</reference>
<accession>A0A914P871</accession>